<keyword evidence="1" id="KW-0004">4Fe-4S</keyword>
<keyword evidence="2" id="KW-0479">Metal-binding</keyword>
<dbReference type="SUPFAM" id="SSF48150">
    <property type="entry name" value="DNA-glycosylase"/>
    <property type="match status" value="1"/>
</dbReference>
<evidence type="ECO:0000256" key="2">
    <source>
        <dbReference type="ARBA" id="ARBA00022723"/>
    </source>
</evidence>
<keyword evidence="5" id="KW-0408">Iron</keyword>
<keyword evidence="7" id="KW-0326">Glycosidase</keyword>
<gene>
    <name evidence="8" type="primary">nth</name>
    <name evidence="8" type="ORF">ACFP81_01095</name>
</gene>
<name>A0ABW1Y9B4_9DEIO</name>
<evidence type="ECO:0000256" key="5">
    <source>
        <dbReference type="ARBA" id="ARBA00023004"/>
    </source>
</evidence>
<proteinExistence type="predicted"/>
<dbReference type="Proteomes" id="UP001596297">
    <property type="component" value="Unassembled WGS sequence"/>
</dbReference>
<evidence type="ECO:0000256" key="4">
    <source>
        <dbReference type="ARBA" id="ARBA00022801"/>
    </source>
</evidence>
<evidence type="ECO:0000256" key="3">
    <source>
        <dbReference type="ARBA" id="ARBA00022763"/>
    </source>
</evidence>
<keyword evidence="8" id="KW-0456">Lyase</keyword>
<evidence type="ECO:0000256" key="6">
    <source>
        <dbReference type="ARBA" id="ARBA00023014"/>
    </source>
</evidence>
<dbReference type="PANTHER" id="PTHR10359:SF18">
    <property type="entry name" value="ENDONUCLEASE III"/>
    <property type="match status" value="1"/>
</dbReference>
<dbReference type="InterPro" id="IPR003265">
    <property type="entry name" value="HhH-GPD_domain"/>
</dbReference>
<sequence length="133" mass="14809">MQPLYDLDDAAVRARLTAFRGVADMTASLLMLFWMGRAALPVDRHIARVCARLEWVPPTWTPGKVAQWLDRVAEPEWGARHQFHVSFIRHGRAVCTLKAPACAECPVRSLCPSAGLWDSASPLTVTRNLETEA</sequence>
<keyword evidence="6" id="KW-0411">Iron-sulfur</keyword>
<dbReference type="RefSeq" id="WP_380081781.1">
    <property type="nucleotide sequence ID" value="NZ_JBHSWD010000001.1"/>
</dbReference>
<keyword evidence="8" id="KW-0255">Endonuclease</keyword>
<accession>A0ABW1Y9B4</accession>
<dbReference type="EMBL" id="JBHSWD010000001">
    <property type="protein sequence ID" value="MFC6590767.1"/>
    <property type="molecule type" value="Genomic_DNA"/>
</dbReference>
<dbReference type="PANTHER" id="PTHR10359">
    <property type="entry name" value="A/G-SPECIFIC ADENINE GLYCOSYLASE/ENDONUCLEASE III"/>
    <property type="match status" value="1"/>
</dbReference>
<dbReference type="GO" id="GO:0140078">
    <property type="term" value="F:class I DNA-(apurinic or apyrimidinic site) endonuclease activity"/>
    <property type="evidence" value="ECO:0007669"/>
    <property type="project" value="UniProtKB-EC"/>
</dbReference>
<comment type="caution">
    <text evidence="8">The sequence shown here is derived from an EMBL/GenBank/DDBJ whole genome shotgun (WGS) entry which is preliminary data.</text>
</comment>
<dbReference type="Gene3D" id="1.10.340.30">
    <property type="entry name" value="Hypothetical protein, domain 2"/>
    <property type="match status" value="1"/>
</dbReference>
<evidence type="ECO:0000256" key="1">
    <source>
        <dbReference type="ARBA" id="ARBA00022485"/>
    </source>
</evidence>
<dbReference type="EC" id="4.2.99.18" evidence="8"/>
<evidence type="ECO:0000256" key="7">
    <source>
        <dbReference type="ARBA" id="ARBA00023295"/>
    </source>
</evidence>
<protein>
    <submittedName>
        <fullName evidence="8">Endonuclease III domain-containing protein</fullName>
        <ecNumber evidence="8">4.2.99.18</ecNumber>
    </submittedName>
</protein>
<dbReference type="InterPro" id="IPR023170">
    <property type="entry name" value="HhH_base_excis_C"/>
</dbReference>
<organism evidence="8 9">
    <name type="scientific">Deinococcus lacus</name>
    <dbReference type="NCBI Taxonomy" id="392561"/>
    <lineage>
        <taxon>Bacteria</taxon>
        <taxon>Thermotogati</taxon>
        <taxon>Deinococcota</taxon>
        <taxon>Deinococci</taxon>
        <taxon>Deinococcales</taxon>
        <taxon>Deinococcaceae</taxon>
        <taxon>Deinococcus</taxon>
    </lineage>
</organism>
<keyword evidence="3" id="KW-0227">DNA damage</keyword>
<dbReference type="InterPro" id="IPR011257">
    <property type="entry name" value="DNA_glycosylase"/>
</dbReference>
<keyword evidence="8" id="KW-0540">Nuclease</keyword>
<evidence type="ECO:0000313" key="8">
    <source>
        <dbReference type="EMBL" id="MFC6590767.1"/>
    </source>
</evidence>
<reference evidence="9" key="1">
    <citation type="journal article" date="2019" name="Int. J. Syst. Evol. Microbiol.">
        <title>The Global Catalogue of Microorganisms (GCM) 10K type strain sequencing project: providing services to taxonomists for standard genome sequencing and annotation.</title>
        <authorList>
            <consortium name="The Broad Institute Genomics Platform"/>
            <consortium name="The Broad Institute Genome Sequencing Center for Infectious Disease"/>
            <person name="Wu L."/>
            <person name="Ma J."/>
        </authorList>
    </citation>
    <scope>NUCLEOTIDE SEQUENCE [LARGE SCALE GENOMIC DNA]</scope>
    <source>
        <strain evidence="9">CGMCC 1.15772</strain>
    </source>
</reference>
<keyword evidence="4" id="KW-0378">Hydrolase</keyword>
<dbReference type="Gene3D" id="1.10.1670.10">
    <property type="entry name" value="Helix-hairpin-Helix base-excision DNA repair enzymes (C-terminal)"/>
    <property type="match status" value="1"/>
</dbReference>
<evidence type="ECO:0000313" key="9">
    <source>
        <dbReference type="Proteomes" id="UP001596297"/>
    </source>
</evidence>
<keyword evidence="9" id="KW-1185">Reference proteome</keyword>
<dbReference type="CDD" id="cd00056">
    <property type="entry name" value="ENDO3c"/>
    <property type="match status" value="1"/>
</dbReference>